<feature type="region of interest" description="Disordered" evidence="1">
    <location>
        <begin position="303"/>
        <end position="349"/>
    </location>
</feature>
<accession>A0A433D6X5</accession>
<dbReference type="AlphaFoldDB" id="A0A433D6X5"/>
<evidence type="ECO:0000256" key="1">
    <source>
        <dbReference type="SAM" id="MobiDB-lite"/>
    </source>
</evidence>
<keyword evidence="3" id="KW-1185">Reference proteome</keyword>
<name>A0A433D6X5_9FUNG</name>
<gene>
    <name evidence="2" type="ORF">BC936DRAFT_146768</name>
</gene>
<proteinExistence type="predicted"/>
<evidence type="ECO:0000313" key="3">
    <source>
        <dbReference type="Proteomes" id="UP000268093"/>
    </source>
</evidence>
<dbReference type="Proteomes" id="UP000268093">
    <property type="component" value="Unassembled WGS sequence"/>
</dbReference>
<comment type="caution">
    <text evidence="2">The sequence shown here is derived from an EMBL/GenBank/DDBJ whole genome shotgun (WGS) entry which is preliminary data.</text>
</comment>
<reference evidence="2 3" key="1">
    <citation type="journal article" date="2018" name="New Phytol.">
        <title>Phylogenomics of Endogonaceae and evolution of mycorrhizas within Mucoromycota.</title>
        <authorList>
            <person name="Chang Y."/>
            <person name="Desiro A."/>
            <person name="Na H."/>
            <person name="Sandor L."/>
            <person name="Lipzen A."/>
            <person name="Clum A."/>
            <person name="Barry K."/>
            <person name="Grigoriev I.V."/>
            <person name="Martin F.M."/>
            <person name="Stajich J.E."/>
            <person name="Smith M.E."/>
            <person name="Bonito G."/>
            <person name="Spatafora J.W."/>
        </authorList>
    </citation>
    <scope>NUCLEOTIDE SEQUENCE [LARGE SCALE GENOMIC DNA]</scope>
    <source>
        <strain evidence="2 3">GMNB39</strain>
    </source>
</reference>
<evidence type="ECO:0000313" key="2">
    <source>
        <dbReference type="EMBL" id="RUP46585.1"/>
    </source>
</evidence>
<dbReference type="EMBL" id="RBNI01005596">
    <property type="protein sequence ID" value="RUP46585.1"/>
    <property type="molecule type" value="Genomic_DNA"/>
</dbReference>
<sequence length="362" mass="40900">MHPCSGRGNNIKERIRSMQDKALDSVGDVPDHTILLGQADYSGWKTKYNYHWPQHVYANPGFQRIYIERHFVERASSTWNALREIAEWFPWFLDHILRASTNFPDTSDPSSSASLRIVSAGGGPGSDLCGANLFFKDWLPGWRCAGEPADGRGTAKSTGTELAHDITCVSTDIVEAWEDCVFGLGYEFQYASFMDFDEFLPIVRDASLLVVSHVLLDYGDAKNVKKLQRWLEKTCMREMHRSGALIIVLDRFLTAALKNVSGDFENVVVSDNVAAFFRGETVEEQVDEINLISGVASLHILTERNEEDSSEDEYENDYPDLEGESKDEEDTSRSETDEPVDEDDGFGIEDDEFEKELCRMFV</sequence>
<organism evidence="2 3">
    <name type="scientific">Jimgerdemannia flammicorona</name>
    <dbReference type="NCBI Taxonomy" id="994334"/>
    <lineage>
        <taxon>Eukaryota</taxon>
        <taxon>Fungi</taxon>
        <taxon>Fungi incertae sedis</taxon>
        <taxon>Mucoromycota</taxon>
        <taxon>Mucoromycotina</taxon>
        <taxon>Endogonomycetes</taxon>
        <taxon>Endogonales</taxon>
        <taxon>Endogonaceae</taxon>
        <taxon>Jimgerdemannia</taxon>
    </lineage>
</organism>
<feature type="compositionally biased region" description="Acidic residues" evidence="1">
    <location>
        <begin position="337"/>
        <end position="349"/>
    </location>
</feature>
<protein>
    <submittedName>
        <fullName evidence="2">Uncharacterized protein</fullName>
    </submittedName>
</protein>
<feature type="compositionally biased region" description="Acidic residues" evidence="1">
    <location>
        <begin position="305"/>
        <end position="330"/>
    </location>
</feature>